<dbReference type="EMBL" id="KN832976">
    <property type="protein sequence ID" value="KIM88951.1"/>
    <property type="molecule type" value="Genomic_DNA"/>
</dbReference>
<accession>A0A0C3GE90</accession>
<keyword evidence="2" id="KW-1185">Reference proteome</keyword>
<dbReference type="AlphaFoldDB" id="A0A0C3GE90"/>
<evidence type="ECO:0000313" key="1">
    <source>
        <dbReference type="EMBL" id="KIM88951.1"/>
    </source>
</evidence>
<reference evidence="1 2" key="1">
    <citation type="submission" date="2014-04" db="EMBL/GenBank/DDBJ databases">
        <authorList>
            <consortium name="DOE Joint Genome Institute"/>
            <person name="Kuo A."/>
            <person name="Tarkka M."/>
            <person name="Buscot F."/>
            <person name="Kohler A."/>
            <person name="Nagy L.G."/>
            <person name="Floudas D."/>
            <person name="Copeland A."/>
            <person name="Barry K.W."/>
            <person name="Cichocki N."/>
            <person name="Veneault-Fourrey C."/>
            <person name="LaButti K."/>
            <person name="Lindquist E.A."/>
            <person name="Lipzen A."/>
            <person name="Lundell T."/>
            <person name="Morin E."/>
            <person name="Murat C."/>
            <person name="Sun H."/>
            <person name="Tunlid A."/>
            <person name="Henrissat B."/>
            <person name="Grigoriev I.V."/>
            <person name="Hibbett D.S."/>
            <person name="Martin F."/>
            <person name="Nordberg H.P."/>
            <person name="Cantor M.N."/>
            <person name="Hua S.X."/>
        </authorList>
    </citation>
    <scope>NUCLEOTIDE SEQUENCE [LARGE SCALE GENOMIC DNA]</scope>
    <source>
        <strain evidence="1 2">F 1598</strain>
    </source>
</reference>
<dbReference type="HOGENOM" id="CLU_1504014_0_0_1"/>
<gene>
    <name evidence="1" type="ORF">PILCRDRAFT_245783</name>
</gene>
<dbReference type="InParanoid" id="A0A0C3GE90"/>
<proteinExistence type="predicted"/>
<name>A0A0C3GE90_PILCF</name>
<sequence length="179" mass="20415">MELTHDAYSPLQMSGFQALMDLYRLPCGQRYLRSLGRDGGPMHELARRVSKLPLIRNQFSVMFFVHYASDMPQFRPYIFGRNGLVLLSEHIKSTDDETDRYSKLLETMIFIANLSCYPYCIPMLADWDLCPTLVKELIRSSSLVTIPMILRGSATLSLSSSVTWRFLADSGGEKLFSMP</sequence>
<reference evidence="2" key="2">
    <citation type="submission" date="2015-01" db="EMBL/GenBank/DDBJ databases">
        <title>Evolutionary Origins and Diversification of the Mycorrhizal Mutualists.</title>
        <authorList>
            <consortium name="DOE Joint Genome Institute"/>
            <consortium name="Mycorrhizal Genomics Consortium"/>
            <person name="Kohler A."/>
            <person name="Kuo A."/>
            <person name="Nagy L.G."/>
            <person name="Floudas D."/>
            <person name="Copeland A."/>
            <person name="Barry K.W."/>
            <person name="Cichocki N."/>
            <person name="Veneault-Fourrey C."/>
            <person name="LaButti K."/>
            <person name="Lindquist E.A."/>
            <person name="Lipzen A."/>
            <person name="Lundell T."/>
            <person name="Morin E."/>
            <person name="Murat C."/>
            <person name="Riley R."/>
            <person name="Ohm R."/>
            <person name="Sun H."/>
            <person name="Tunlid A."/>
            <person name="Henrissat B."/>
            <person name="Grigoriev I.V."/>
            <person name="Hibbett D.S."/>
            <person name="Martin F."/>
        </authorList>
    </citation>
    <scope>NUCLEOTIDE SEQUENCE [LARGE SCALE GENOMIC DNA]</scope>
    <source>
        <strain evidence="2">F 1598</strain>
    </source>
</reference>
<protein>
    <submittedName>
        <fullName evidence="1">Uncharacterized protein</fullName>
    </submittedName>
</protein>
<dbReference type="Proteomes" id="UP000054166">
    <property type="component" value="Unassembled WGS sequence"/>
</dbReference>
<organism evidence="1 2">
    <name type="scientific">Piloderma croceum (strain F 1598)</name>
    <dbReference type="NCBI Taxonomy" id="765440"/>
    <lineage>
        <taxon>Eukaryota</taxon>
        <taxon>Fungi</taxon>
        <taxon>Dikarya</taxon>
        <taxon>Basidiomycota</taxon>
        <taxon>Agaricomycotina</taxon>
        <taxon>Agaricomycetes</taxon>
        <taxon>Agaricomycetidae</taxon>
        <taxon>Atheliales</taxon>
        <taxon>Atheliaceae</taxon>
        <taxon>Piloderma</taxon>
    </lineage>
</organism>
<evidence type="ECO:0000313" key="2">
    <source>
        <dbReference type="Proteomes" id="UP000054166"/>
    </source>
</evidence>